<gene>
    <name evidence="2" type="ORF">MuYL_2787</name>
</gene>
<accession>A0A223NY91</accession>
<evidence type="ECO:0000313" key="2">
    <source>
        <dbReference type="EMBL" id="ASU34674.1"/>
    </source>
</evidence>
<reference evidence="2 3" key="1">
    <citation type="submission" date="2017-08" db="EMBL/GenBank/DDBJ databases">
        <title>Complete genome sequence of Mucilaginibacter sp. strain BJC16-A31.</title>
        <authorList>
            <consortium name="Henan University of Science and Technology"/>
            <person name="You X."/>
        </authorList>
    </citation>
    <scope>NUCLEOTIDE SEQUENCE [LARGE SCALE GENOMIC DNA]</scope>
    <source>
        <strain evidence="2 3">BJC16-A31</strain>
    </source>
</reference>
<protein>
    <recommendedName>
        <fullName evidence="4">Outer membrane protein beta-barrel domain-containing protein</fullName>
    </recommendedName>
</protein>
<dbReference type="AlphaFoldDB" id="A0A223NY91"/>
<dbReference type="OrthoDB" id="791668at2"/>
<evidence type="ECO:0000256" key="1">
    <source>
        <dbReference type="SAM" id="SignalP"/>
    </source>
</evidence>
<evidence type="ECO:0000313" key="3">
    <source>
        <dbReference type="Proteomes" id="UP000215002"/>
    </source>
</evidence>
<feature type="chain" id="PRO_5013075819" description="Outer membrane protein beta-barrel domain-containing protein" evidence="1">
    <location>
        <begin position="23"/>
        <end position="252"/>
    </location>
</feature>
<feature type="signal peptide" evidence="1">
    <location>
        <begin position="1"/>
        <end position="22"/>
    </location>
</feature>
<dbReference type="EMBL" id="CP022743">
    <property type="protein sequence ID" value="ASU34674.1"/>
    <property type="molecule type" value="Genomic_DNA"/>
</dbReference>
<keyword evidence="1" id="KW-0732">Signal</keyword>
<dbReference type="Proteomes" id="UP000215002">
    <property type="component" value="Chromosome"/>
</dbReference>
<dbReference type="RefSeq" id="WP_094570999.1">
    <property type="nucleotide sequence ID" value="NZ_CP022743.1"/>
</dbReference>
<evidence type="ECO:0008006" key="4">
    <source>
        <dbReference type="Google" id="ProtNLM"/>
    </source>
</evidence>
<dbReference type="KEGG" id="muc:MuYL_2787"/>
<sequence>MKKFTYPLFLALTLFSSAAVMAQKTDTVKMHGWMKHQPAGAMQIQVTYRQGHISQLNNALNANGIPSIKQSDIWINASMSHICDKWMFEDGIGFTPIESSSVNDLKVKYNQYQLFWRAGYNVSTNTNVRVYPFVGVNFSAAVLNVQDKAREQNTTSLQDELLNSTSSKTLWQPNFGIELGAGFDYVIKLKPKKTDCFTVERNIPIGVRAGYYINTYAGDWKIDGYKLQNSPNQKQSAVFLTFNVGLGYKVKK</sequence>
<name>A0A223NY91_9SPHI</name>
<keyword evidence="3" id="KW-1185">Reference proteome</keyword>
<organism evidence="2 3">
    <name type="scientific">Mucilaginibacter xinganensis</name>
    <dbReference type="NCBI Taxonomy" id="1234841"/>
    <lineage>
        <taxon>Bacteria</taxon>
        <taxon>Pseudomonadati</taxon>
        <taxon>Bacteroidota</taxon>
        <taxon>Sphingobacteriia</taxon>
        <taxon>Sphingobacteriales</taxon>
        <taxon>Sphingobacteriaceae</taxon>
        <taxon>Mucilaginibacter</taxon>
    </lineage>
</organism>
<proteinExistence type="predicted"/>